<dbReference type="GeneID" id="88621656"/>
<keyword evidence="2" id="KW-0479">Metal-binding</keyword>
<accession>A0A7T0EGL9</accession>
<dbReference type="AlphaFoldDB" id="A0A7T0EGL9"/>
<organism evidence="2 3">
    <name type="scientific">Rhizobium phaseoli</name>
    <dbReference type="NCBI Taxonomy" id="396"/>
    <lineage>
        <taxon>Bacteria</taxon>
        <taxon>Pseudomonadati</taxon>
        <taxon>Pseudomonadota</taxon>
        <taxon>Alphaproteobacteria</taxon>
        <taxon>Hyphomicrobiales</taxon>
        <taxon>Rhizobiaceae</taxon>
        <taxon>Rhizobium/Agrobacterium group</taxon>
        <taxon>Rhizobium</taxon>
    </lineage>
</organism>
<protein>
    <submittedName>
        <fullName evidence="2">IS66 family transposase zinc-finger binding domain-containing protein</fullName>
    </submittedName>
</protein>
<keyword evidence="2" id="KW-0862">Zinc</keyword>
<dbReference type="GO" id="GO:0008270">
    <property type="term" value="F:zinc ion binding"/>
    <property type="evidence" value="ECO:0007669"/>
    <property type="project" value="UniProtKB-KW"/>
</dbReference>
<keyword evidence="2" id="KW-0614">Plasmid</keyword>
<reference evidence="2 3" key="1">
    <citation type="submission" date="2020-11" db="EMBL/GenBank/DDBJ databases">
        <title>Indigenous Rhizobia Nodulating Common beans in Western Kenya.</title>
        <authorList>
            <person name="Wekesa C.S."/>
            <person name="Oelmueller R."/>
            <person name="Furch A.C."/>
        </authorList>
    </citation>
    <scope>NUCLEOTIDE SEQUENCE [LARGE SCALE GENOMIC DNA]</scope>
    <source>
        <strain evidence="3">BS3</strain>
        <plasmid evidence="2 3">pBS3a</plasmid>
    </source>
</reference>
<dbReference type="InterPro" id="IPR024474">
    <property type="entry name" value="Znf_dom_IS66"/>
</dbReference>
<dbReference type="Proteomes" id="UP000540266">
    <property type="component" value="Plasmid pBS3a"/>
</dbReference>
<dbReference type="RefSeq" id="WP_196411598.1">
    <property type="nucleotide sequence ID" value="NZ_CP013530.1"/>
</dbReference>
<evidence type="ECO:0000259" key="1">
    <source>
        <dbReference type="Pfam" id="PF13005"/>
    </source>
</evidence>
<proteinExistence type="predicted"/>
<name>A0A7T0EGL9_9HYPH</name>
<keyword evidence="2" id="KW-0863">Zinc-finger</keyword>
<evidence type="ECO:0000313" key="2">
    <source>
        <dbReference type="EMBL" id="QPK11287.1"/>
    </source>
</evidence>
<feature type="domain" description="Transposase IS66 zinc-finger binding" evidence="1">
    <location>
        <begin position="3"/>
        <end position="44"/>
    </location>
</feature>
<dbReference type="EMBL" id="CP064932">
    <property type="protein sequence ID" value="QPK11287.1"/>
    <property type="molecule type" value="Genomic_DNA"/>
</dbReference>
<sequence>MACSCPICGGSDFIRGGETVSEVLDYVHASFRVVHHVQPRFTCKAKLALV</sequence>
<gene>
    <name evidence="2" type="ORF">HER27_023340</name>
</gene>
<evidence type="ECO:0000313" key="3">
    <source>
        <dbReference type="Proteomes" id="UP000540266"/>
    </source>
</evidence>
<geneLocation type="plasmid" evidence="2 3">
    <name>pBS3a</name>
</geneLocation>
<dbReference type="Pfam" id="PF13005">
    <property type="entry name" value="zf-IS66"/>
    <property type="match status" value="1"/>
</dbReference>